<feature type="binding site" evidence="8">
    <location>
        <position position="54"/>
    </location>
    <ligand>
        <name>Zn(2+)</name>
        <dbReference type="ChEBI" id="CHEBI:29105"/>
        <label>2</label>
    </ligand>
</feature>
<evidence type="ECO:0000256" key="7">
    <source>
        <dbReference type="PIRSR" id="PIRSR628651-50"/>
    </source>
</evidence>
<comment type="similarity">
    <text evidence="2">Belongs to the ING family.</text>
</comment>
<evidence type="ECO:0000256" key="9">
    <source>
        <dbReference type="PROSITE-ProRule" id="PRU00146"/>
    </source>
</evidence>
<feature type="binding site" evidence="8">
    <location>
        <position position="13"/>
    </location>
    <ligand>
        <name>Zn(2+)</name>
        <dbReference type="ChEBI" id="CHEBI:29105"/>
        <label>1</label>
    </ligand>
</feature>
<feature type="binding site" evidence="8">
    <location>
        <position position="38"/>
    </location>
    <ligand>
        <name>Zn(2+)</name>
        <dbReference type="ChEBI" id="CHEBI:29105"/>
        <label>1</label>
    </ligand>
</feature>
<feature type="binding site" evidence="8">
    <location>
        <position position="24"/>
    </location>
    <ligand>
        <name>Zn(2+)</name>
        <dbReference type="ChEBI" id="CHEBI:29105"/>
        <label>2</label>
    </ligand>
</feature>
<dbReference type="PROSITE" id="PS01359">
    <property type="entry name" value="ZF_PHD_1"/>
    <property type="match status" value="1"/>
</dbReference>
<evidence type="ECO:0000256" key="8">
    <source>
        <dbReference type="PIRSR" id="PIRSR628651-51"/>
    </source>
</evidence>
<dbReference type="Proteomes" id="UP000298030">
    <property type="component" value="Unassembled WGS sequence"/>
</dbReference>
<dbReference type="STRING" id="71717.A0A4Y7T1X3"/>
<sequence length="64" mass="7270">DEDYCENKKYCVCRGVSYGEMVACDGEACEGEWFHYSCVGLTSPPGGHWYCDDCIKWEERSSGK</sequence>
<dbReference type="SUPFAM" id="SSF57903">
    <property type="entry name" value="FYVE/PHD zinc finger"/>
    <property type="match status" value="1"/>
</dbReference>
<accession>A0A4Y7T1X3</accession>
<name>A0A4Y7T1X3_COPMI</name>
<keyword evidence="6" id="KW-0539">Nucleus</keyword>
<dbReference type="EMBL" id="QPFP01000034">
    <property type="protein sequence ID" value="TEB28167.1"/>
    <property type="molecule type" value="Genomic_DNA"/>
</dbReference>
<dbReference type="Pfam" id="PF23011">
    <property type="entry name" value="PHD-1st_NSD"/>
    <property type="match status" value="1"/>
</dbReference>
<dbReference type="InterPro" id="IPR019786">
    <property type="entry name" value="Zinc_finger_PHD-type_CS"/>
</dbReference>
<proteinExistence type="inferred from homology"/>
<organism evidence="11 12">
    <name type="scientific">Coprinellus micaceus</name>
    <name type="common">Glistening ink-cap mushroom</name>
    <name type="synonym">Coprinus micaceus</name>
    <dbReference type="NCBI Taxonomy" id="71717"/>
    <lineage>
        <taxon>Eukaryota</taxon>
        <taxon>Fungi</taxon>
        <taxon>Dikarya</taxon>
        <taxon>Basidiomycota</taxon>
        <taxon>Agaricomycotina</taxon>
        <taxon>Agaricomycetes</taxon>
        <taxon>Agaricomycetidae</taxon>
        <taxon>Agaricales</taxon>
        <taxon>Agaricineae</taxon>
        <taxon>Psathyrellaceae</taxon>
        <taxon>Coprinellus</taxon>
    </lineage>
</organism>
<evidence type="ECO:0000256" key="2">
    <source>
        <dbReference type="ARBA" id="ARBA00010210"/>
    </source>
</evidence>
<evidence type="ECO:0000313" key="11">
    <source>
        <dbReference type="EMBL" id="TEB28167.1"/>
    </source>
</evidence>
<evidence type="ECO:0000256" key="3">
    <source>
        <dbReference type="ARBA" id="ARBA00022723"/>
    </source>
</evidence>
<dbReference type="InterPro" id="IPR059153">
    <property type="entry name" value="NSD_PHD-1st"/>
</dbReference>
<feature type="non-terminal residue" evidence="11">
    <location>
        <position position="1"/>
    </location>
</feature>
<keyword evidence="3 8" id="KW-0479">Metal-binding</keyword>
<feature type="site" description="Histone H3K4me3 binding" evidence="7">
    <location>
        <position position="25"/>
    </location>
</feature>
<keyword evidence="4 9" id="KW-0863">Zinc-finger</keyword>
<dbReference type="GO" id="GO:0008270">
    <property type="term" value="F:zinc ion binding"/>
    <property type="evidence" value="ECO:0007669"/>
    <property type="project" value="UniProtKB-KW"/>
</dbReference>
<dbReference type="Gene3D" id="3.30.40.10">
    <property type="entry name" value="Zinc/RING finger domain, C3HC4 (zinc finger)"/>
    <property type="match status" value="1"/>
</dbReference>
<evidence type="ECO:0000259" key="10">
    <source>
        <dbReference type="PROSITE" id="PS50016"/>
    </source>
</evidence>
<dbReference type="OrthoDB" id="5411773at2759"/>
<feature type="site" description="Histone H3K4me3 binding" evidence="7">
    <location>
        <position position="33"/>
    </location>
</feature>
<protein>
    <recommendedName>
        <fullName evidence="10">PHD-type domain-containing protein</fullName>
    </recommendedName>
</protein>
<evidence type="ECO:0000256" key="6">
    <source>
        <dbReference type="ARBA" id="ARBA00023242"/>
    </source>
</evidence>
<feature type="domain" description="PHD-type" evidence="10">
    <location>
        <begin position="8"/>
        <end position="57"/>
    </location>
</feature>
<evidence type="ECO:0000256" key="4">
    <source>
        <dbReference type="ARBA" id="ARBA00022771"/>
    </source>
</evidence>
<comment type="caution">
    <text evidence="11">The sequence shown here is derived from an EMBL/GenBank/DDBJ whole genome shotgun (WGS) entry which is preliminary data.</text>
</comment>
<feature type="binding site" evidence="8">
    <location>
        <position position="29"/>
    </location>
    <ligand>
        <name>Zn(2+)</name>
        <dbReference type="ChEBI" id="CHEBI:29105"/>
        <label>2</label>
    </ligand>
</feature>
<dbReference type="PANTHER" id="PTHR10333">
    <property type="entry name" value="INHIBITOR OF GROWTH PROTEIN"/>
    <property type="match status" value="1"/>
</dbReference>
<gene>
    <name evidence="11" type="ORF">FA13DRAFT_1633510</name>
</gene>
<evidence type="ECO:0000256" key="1">
    <source>
        <dbReference type="ARBA" id="ARBA00004123"/>
    </source>
</evidence>
<dbReference type="InterPro" id="IPR011011">
    <property type="entry name" value="Znf_FYVE_PHD"/>
</dbReference>
<dbReference type="InterPro" id="IPR001965">
    <property type="entry name" value="Znf_PHD"/>
</dbReference>
<feature type="site" description="Histone H3K4me3 binding" evidence="7">
    <location>
        <position position="21"/>
    </location>
</feature>
<dbReference type="AlphaFoldDB" id="A0A4Y7T1X3"/>
<dbReference type="InterPro" id="IPR028651">
    <property type="entry name" value="ING_fam"/>
</dbReference>
<dbReference type="PROSITE" id="PS50016">
    <property type="entry name" value="ZF_PHD_2"/>
    <property type="match status" value="1"/>
</dbReference>
<evidence type="ECO:0000313" key="12">
    <source>
        <dbReference type="Proteomes" id="UP000298030"/>
    </source>
</evidence>
<dbReference type="InterPro" id="IPR013083">
    <property type="entry name" value="Znf_RING/FYVE/PHD"/>
</dbReference>
<dbReference type="SMART" id="SM00249">
    <property type="entry name" value="PHD"/>
    <property type="match status" value="1"/>
</dbReference>
<evidence type="ECO:0000256" key="5">
    <source>
        <dbReference type="ARBA" id="ARBA00022833"/>
    </source>
</evidence>
<reference evidence="11 12" key="1">
    <citation type="journal article" date="2019" name="Nat. Ecol. Evol.">
        <title>Megaphylogeny resolves global patterns of mushroom evolution.</title>
        <authorList>
            <person name="Varga T."/>
            <person name="Krizsan K."/>
            <person name="Foldi C."/>
            <person name="Dima B."/>
            <person name="Sanchez-Garcia M."/>
            <person name="Sanchez-Ramirez S."/>
            <person name="Szollosi G.J."/>
            <person name="Szarkandi J.G."/>
            <person name="Papp V."/>
            <person name="Albert L."/>
            <person name="Andreopoulos W."/>
            <person name="Angelini C."/>
            <person name="Antonin V."/>
            <person name="Barry K.W."/>
            <person name="Bougher N.L."/>
            <person name="Buchanan P."/>
            <person name="Buyck B."/>
            <person name="Bense V."/>
            <person name="Catcheside P."/>
            <person name="Chovatia M."/>
            <person name="Cooper J."/>
            <person name="Damon W."/>
            <person name="Desjardin D."/>
            <person name="Finy P."/>
            <person name="Geml J."/>
            <person name="Haridas S."/>
            <person name="Hughes K."/>
            <person name="Justo A."/>
            <person name="Karasinski D."/>
            <person name="Kautmanova I."/>
            <person name="Kiss B."/>
            <person name="Kocsube S."/>
            <person name="Kotiranta H."/>
            <person name="LaButti K.M."/>
            <person name="Lechner B.E."/>
            <person name="Liimatainen K."/>
            <person name="Lipzen A."/>
            <person name="Lukacs Z."/>
            <person name="Mihaltcheva S."/>
            <person name="Morgado L.N."/>
            <person name="Niskanen T."/>
            <person name="Noordeloos M.E."/>
            <person name="Ohm R.A."/>
            <person name="Ortiz-Santana B."/>
            <person name="Ovrebo C."/>
            <person name="Racz N."/>
            <person name="Riley R."/>
            <person name="Savchenko A."/>
            <person name="Shiryaev A."/>
            <person name="Soop K."/>
            <person name="Spirin V."/>
            <person name="Szebenyi C."/>
            <person name="Tomsovsky M."/>
            <person name="Tulloss R.E."/>
            <person name="Uehling J."/>
            <person name="Grigoriev I.V."/>
            <person name="Vagvolgyi C."/>
            <person name="Papp T."/>
            <person name="Martin F.M."/>
            <person name="Miettinen O."/>
            <person name="Hibbett D.S."/>
            <person name="Nagy L.G."/>
        </authorList>
    </citation>
    <scope>NUCLEOTIDE SEQUENCE [LARGE SCALE GENOMIC DNA]</scope>
    <source>
        <strain evidence="11 12">FP101781</strain>
    </source>
</reference>
<feature type="binding site" evidence="8">
    <location>
        <position position="51"/>
    </location>
    <ligand>
        <name>Zn(2+)</name>
        <dbReference type="ChEBI" id="CHEBI:29105"/>
        <label>2</label>
    </ligand>
</feature>
<feature type="binding site" evidence="8">
    <location>
        <position position="11"/>
    </location>
    <ligand>
        <name>Zn(2+)</name>
        <dbReference type="ChEBI" id="CHEBI:29105"/>
        <label>1</label>
    </ligand>
</feature>
<dbReference type="GO" id="GO:0000785">
    <property type="term" value="C:chromatin"/>
    <property type="evidence" value="ECO:0007669"/>
    <property type="project" value="UniProtKB-ARBA"/>
</dbReference>
<dbReference type="InterPro" id="IPR019787">
    <property type="entry name" value="Znf_PHD-finger"/>
</dbReference>
<feature type="binding site" evidence="8">
    <location>
        <position position="35"/>
    </location>
    <ligand>
        <name>Zn(2+)</name>
        <dbReference type="ChEBI" id="CHEBI:29105"/>
        <label>1</label>
    </ligand>
</feature>
<feature type="site" description="Histone H3K4me3 binding" evidence="7">
    <location>
        <position position="10"/>
    </location>
</feature>
<keyword evidence="12" id="KW-1185">Reference proteome</keyword>
<dbReference type="GO" id="GO:0005634">
    <property type="term" value="C:nucleus"/>
    <property type="evidence" value="ECO:0007669"/>
    <property type="project" value="UniProtKB-SubCell"/>
</dbReference>
<keyword evidence="5 8" id="KW-0862">Zinc</keyword>
<comment type="subcellular location">
    <subcellularLocation>
        <location evidence="1">Nucleus</location>
    </subcellularLocation>
</comment>